<accession>A0A9X2FHU6</accession>
<sequence length="592" mass="65904">MARPSKTDELQRLLALGVEGDLQPAERDRLAAMLATDDEAQEAAIAYLLNDSLLSSSLSHVDALDRQSILAQFSQSVPEPAVSPSADAAAPHDQHRSAISSQSILERSLVWRPRMLWPIATLAAVIALVVSNVFLLRELHKGEEESLPVTSIARLSESTQCLWDGDIPAVPGNRQELKLNRSLRLLEGIAEVELSYVQAGDASVHVEGPAGWLITDTGQPCLSYGKMTVNSSSGSHIRSIDTPMGRVSFEGYTSLGVMYFGSELEIHAFSGAATLDSLWFEKNPFGPNCYIESPTQTIDSGQMMRISIRDNAPAKVTRGLADPSRFASMLSMAADSIHFDAKYERAVRRDNPLAYWRFDHIDDKTIPNEMGDEFDARIVGEVETQGDRHNRYLVFGESLDPAHVDAAIVTDTSFGQRLSRNCTVEVWVKPSHYQQASIIGLVKGPNDDDMRARHGLLLELTGPRAVAVTAAYPGRVRFLNRFPADLSPKSLDESSFSSEVYMLRRWQHLVAVKDEDERRLYINGQLESREHDTRPIDDDLTLILGRLHRDRPERSFVGQLDELAVYDYPLSEQQIRRHHELVRSVPSVQKGI</sequence>
<name>A0A9X2FHU6_9BACT</name>
<dbReference type="EMBL" id="JAMXLR010000055">
    <property type="protein sequence ID" value="MCO6045301.1"/>
    <property type="molecule type" value="Genomic_DNA"/>
</dbReference>
<organism evidence="1 2">
    <name type="scientific">Aeoliella straminimaris</name>
    <dbReference type="NCBI Taxonomy" id="2954799"/>
    <lineage>
        <taxon>Bacteria</taxon>
        <taxon>Pseudomonadati</taxon>
        <taxon>Planctomycetota</taxon>
        <taxon>Planctomycetia</taxon>
        <taxon>Pirellulales</taxon>
        <taxon>Lacipirellulaceae</taxon>
        <taxon>Aeoliella</taxon>
    </lineage>
</organism>
<keyword evidence="2" id="KW-1185">Reference proteome</keyword>
<evidence type="ECO:0000313" key="2">
    <source>
        <dbReference type="Proteomes" id="UP001155241"/>
    </source>
</evidence>
<gene>
    <name evidence="1" type="ORF">NG895_15425</name>
</gene>
<dbReference type="AlphaFoldDB" id="A0A9X2FHU6"/>
<dbReference type="Gene3D" id="2.60.120.200">
    <property type="match status" value="1"/>
</dbReference>
<dbReference type="Proteomes" id="UP001155241">
    <property type="component" value="Unassembled WGS sequence"/>
</dbReference>
<comment type="caution">
    <text evidence="1">The sequence shown here is derived from an EMBL/GenBank/DDBJ whole genome shotgun (WGS) entry which is preliminary data.</text>
</comment>
<proteinExistence type="predicted"/>
<dbReference type="SUPFAM" id="SSF49899">
    <property type="entry name" value="Concanavalin A-like lectins/glucanases"/>
    <property type="match status" value="1"/>
</dbReference>
<dbReference type="Pfam" id="PF13385">
    <property type="entry name" value="Laminin_G_3"/>
    <property type="match status" value="1"/>
</dbReference>
<protein>
    <submittedName>
        <fullName evidence="1">LamG domain-containing protein</fullName>
    </submittedName>
</protein>
<evidence type="ECO:0000313" key="1">
    <source>
        <dbReference type="EMBL" id="MCO6045301.1"/>
    </source>
</evidence>
<reference evidence="1" key="1">
    <citation type="submission" date="2022-06" db="EMBL/GenBank/DDBJ databases">
        <title>Aeoliella straminimaris, a novel planctomycete from sediments.</title>
        <authorList>
            <person name="Vitorino I.R."/>
            <person name="Lage O.M."/>
        </authorList>
    </citation>
    <scope>NUCLEOTIDE SEQUENCE</scope>
    <source>
        <strain evidence="1">ICT_H6.2</strain>
    </source>
</reference>
<dbReference type="RefSeq" id="WP_252853417.1">
    <property type="nucleotide sequence ID" value="NZ_JAMXLR010000055.1"/>
</dbReference>
<dbReference type="InterPro" id="IPR013320">
    <property type="entry name" value="ConA-like_dom_sf"/>
</dbReference>